<keyword evidence="1" id="KW-0349">Heme</keyword>
<dbReference type="InterPro" id="IPR016084">
    <property type="entry name" value="Haem_Oase-like_multi-hlx"/>
</dbReference>
<evidence type="ECO:0000313" key="5">
    <source>
        <dbReference type="EMBL" id="KAK3680128.1"/>
    </source>
</evidence>
<dbReference type="PANTHER" id="PTHR10720">
    <property type="entry name" value="HEME OXYGENASE"/>
    <property type="match status" value="1"/>
</dbReference>
<feature type="transmembrane region" description="Helical" evidence="4">
    <location>
        <begin position="152"/>
        <end position="170"/>
    </location>
</feature>
<keyword evidence="4" id="KW-1133">Transmembrane helix</keyword>
<feature type="transmembrane region" description="Helical" evidence="4">
    <location>
        <begin position="267"/>
        <end position="289"/>
    </location>
</feature>
<dbReference type="InterPro" id="IPR002051">
    <property type="entry name" value="Haem_Oase"/>
</dbReference>
<comment type="caution">
    <text evidence="5">The sequence shown here is derived from an EMBL/GenBank/DDBJ whole genome shotgun (WGS) entry which is preliminary data.</text>
</comment>
<dbReference type="EMBL" id="JAUTXT010000001">
    <property type="protein sequence ID" value="KAK3680128.1"/>
    <property type="molecule type" value="Genomic_DNA"/>
</dbReference>
<dbReference type="Proteomes" id="UP001274830">
    <property type="component" value="Unassembled WGS sequence"/>
</dbReference>
<evidence type="ECO:0000256" key="2">
    <source>
        <dbReference type="ARBA" id="ARBA00022723"/>
    </source>
</evidence>
<proteinExistence type="predicted"/>
<evidence type="ECO:0000313" key="6">
    <source>
        <dbReference type="Proteomes" id="UP001274830"/>
    </source>
</evidence>
<dbReference type="Pfam" id="PF01126">
    <property type="entry name" value="Heme_oxygenase"/>
    <property type="match status" value="1"/>
</dbReference>
<dbReference type="PANTHER" id="PTHR10720:SF0">
    <property type="entry name" value="HEME OXYGENASE"/>
    <property type="match status" value="1"/>
</dbReference>
<name>A0AAE0WY21_9PEZI</name>
<protein>
    <submittedName>
        <fullName evidence="5">Uncharacterized protein</fullName>
    </submittedName>
</protein>
<dbReference type="SUPFAM" id="SSF48613">
    <property type="entry name" value="Heme oxygenase-like"/>
    <property type="match status" value="1"/>
</dbReference>
<keyword evidence="4" id="KW-0472">Membrane</keyword>
<keyword evidence="4" id="KW-0812">Transmembrane</keyword>
<gene>
    <name evidence="5" type="ORF">LTR78_000505</name>
</gene>
<keyword evidence="3" id="KW-0408">Iron</keyword>
<dbReference type="CDD" id="cd19165">
    <property type="entry name" value="HemeO"/>
    <property type="match status" value="1"/>
</dbReference>
<dbReference type="GO" id="GO:0006788">
    <property type="term" value="P:heme oxidation"/>
    <property type="evidence" value="ECO:0007669"/>
    <property type="project" value="InterPro"/>
</dbReference>
<accession>A0AAE0WY21</accession>
<organism evidence="5 6">
    <name type="scientific">Recurvomyces mirabilis</name>
    <dbReference type="NCBI Taxonomy" id="574656"/>
    <lineage>
        <taxon>Eukaryota</taxon>
        <taxon>Fungi</taxon>
        <taxon>Dikarya</taxon>
        <taxon>Ascomycota</taxon>
        <taxon>Pezizomycotina</taxon>
        <taxon>Dothideomycetes</taxon>
        <taxon>Dothideomycetidae</taxon>
        <taxon>Mycosphaerellales</taxon>
        <taxon>Teratosphaeriaceae</taxon>
        <taxon>Recurvomyces</taxon>
    </lineage>
</organism>
<evidence type="ECO:0000256" key="1">
    <source>
        <dbReference type="ARBA" id="ARBA00022617"/>
    </source>
</evidence>
<dbReference type="InterPro" id="IPR016053">
    <property type="entry name" value="Haem_Oase-like"/>
</dbReference>
<evidence type="ECO:0000256" key="4">
    <source>
        <dbReference type="SAM" id="Phobius"/>
    </source>
</evidence>
<sequence>MASHPPSPAPTPQPSERASISAEINIATRKQHTELNRLIIERLPLALPPHSSNPALLGQGLAAFAKIFFVFEAVWASLDDGKTAQDGGKAGDTRKTELLSRLKCLRPEVMERSQRLATDLRHIERITGQDWSHHTSAELPVGQGLIAKPHLLLAYAWVMYMAIFSGGRWIRQQLQSAGPVFWAAPVGITVDDSKKSAGVMPGFSFLCFEGEQDGEDIKRDFKPRLAETEALLNYEERQEVIHEARRLFEHCVALVHQLDDLVLKQRLVRVAGVAALLGLLLVALVWLYWYDQYGYLST</sequence>
<dbReference type="AlphaFoldDB" id="A0AAE0WY21"/>
<evidence type="ECO:0000256" key="3">
    <source>
        <dbReference type="ARBA" id="ARBA00023004"/>
    </source>
</evidence>
<keyword evidence="2" id="KW-0479">Metal-binding</keyword>
<keyword evidence="6" id="KW-1185">Reference proteome</keyword>
<dbReference type="Gene3D" id="1.20.910.10">
    <property type="entry name" value="Heme oxygenase-like"/>
    <property type="match status" value="1"/>
</dbReference>
<reference evidence="5" key="1">
    <citation type="submission" date="2023-07" db="EMBL/GenBank/DDBJ databases">
        <title>Black Yeasts Isolated from many extreme environments.</title>
        <authorList>
            <person name="Coleine C."/>
            <person name="Stajich J.E."/>
            <person name="Selbmann L."/>
        </authorList>
    </citation>
    <scope>NUCLEOTIDE SEQUENCE</scope>
    <source>
        <strain evidence="5">CCFEE 5485</strain>
    </source>
</reference>
<dbReference type="GO" id="GO:0046872">
    <property type="term" value="F:metal ion binding"/>
    <property type="evidence" value="ECO:0007669"/>
    <property type="project" value="UniProtKB-KW"/>
</dbReference>
<dbReference type="GO" id="GO:0004392">
    <property type="term" value="F:heme oxygenase (decyclizing) activity"/>
    <property type="evidence" value="ECO:0007669"/>
    <property type="project" value="InterPro"/>
</dbReference>